<dbReference type="eggNOG" id="COG0225">
    <property type="taxonomic scope" value="Bacteria"/>
</dbReference>
<organism evidence="7 8">
    <name type="scientific">Zhouia amylolytica AD3</name>
    <dbReference type="NCBI Taxonomy" id="1286632"/>
    <lineage>
        <taxon>Bacteria</taxon>
        <taxon>Pseudomonadati</taxon>
        <taxon>Bacteroidota</taxon>
        <taxon>Flavobacteriia</taxon>
        <taxon>Flavobacteriales</taxon>
        <taxon>Flavobacteriaceae</taxon>
        <taxon>Zhouia</taxon>
    </lineage>
</organism>
<reference evidence="8" key="1">
    <citation type="submission" date="2013-11" db="EMBL/GenBank/DDBJ databases">
        <title>Draft genome sequence from a member of Zhouia, isolated tidal flat.</title>
        <authorList>
            <person name="Jin H."/>
            <person name="Jeon C.O."/>
        </authorList>
    </citation>
    <scope>NUCLEOTIDE SEQUENCE [LARGE SCALE GENOMIC DNA]</scope>
    <source>
        <strain evidence="8">AD3</strain>
    </source>
</reference>
<comment type="caution">
    <text evidence="7">The sequence shown here is derived from an EMBL/GenBank/DDBJ whole genome shotgun (WGS) entry which is preliminary data.</text>
</comment>
<feature type="chain" id="PRO_5004826053" description="Peptide methionine sulfoxide reductase MsrA" evidence="5">
    <location>
        <begin position="22"/>
        <end position="225"/>
    </location>
</feature>
<dbReference type="EMBL" id="AYXY01000019">
    <property type="protein sequence ID" value="ETN96034.1"/>
    <property type="molecule type" value="Genomic_DNA"/>
</dbReference>
<feature type="active site" evidence="4">
    <location>
        <position position="53"/>
    </location>
</feature>
<keyword evidence="1 4" id="KW-0560">Oxidoreductase</keyword>
<dbReference type="GO" id="GO:0033744">
    <property type="term" value="F:L-methionine:thioredoxin-disulfide S-oxidoreductase activity"/>
    <property type="evidence" value="ECO:0007669"/>
    <property type="project" value="RHEA"/>
</dbReference>
<dbReference type="InterPro" id="IPR036509">
    <property type="entry name" value="Met_Sox_Rdtase_MsrA_sf"/>
</dbReference>
<dbReference type="PATRIC" id="fig|1286632.3.peg.1745"/>
<dbReference type="Pfam" id="PF01625">
    <property type="entry name" value="PMSR"/>
    <property type="match status" value="1"/>
</dbReference>
<comment type="similarity">
    <text evidence="4">Belongs to the MsrA Met sulfoxide reductase family.</text>
</comment>
<keyword evidence="8" id="KW-1185">Reference proteome</keyword>
<gene>
    <name evidence="4" type="primary">msrA</name>
    <name evidence="7" type="ORF">P278_17560</name>
</gene>
<dbReference type="NCBIfam" id="TIGR00401">
    <property type="entry name" value="msrA"/>
    <property type="match status" value="1"/>
</dbReference>
<dbReference type="GO" id="GO:0008113">
    <property type="term" value="F:peptide-methionine (S)-S-oxide reductase activity"/>
    <property type="evidence" value="ECO:0007669"/>
    <property type="project" value="UniProtKB-UniRule"/>
</dbReference>
<comment type="catalytic activity">
    <reaction evidence="3 4">
        <text>[thioredoxin]-disulfide + L-methionine + H2O = L-methionine (S)-S-oxide + [thioredoxin]-dithiol</text>
        <dbReference type="Rhea" id="RHEA:19993"/>
        <dbReference type="Rhea" id="RHEA-COMP:10698"/>
        <dbReference type="Rhea" id="RHEA-COMP:10700"/>
        <dbReference type="ChEBI" id="CHEBI:15377"/>
        <dbReference type="ChEBI" id="CHEBI:29950"/>
        <dbReference type="ChEBI" id="CHEBI:50058"/>
        <dbReference type="ChEBI" id="CHEBI:57844"/>
        <dbReference type="ChEBI" id="CHEBI:58772"/>
        <dbReference type="EC" id="1.8.4.11"/>
    </reaction>
</comment>
<dbReference type="RefSeq" id="WP_038264975.1">
    <property type="nucleotide sequence ID" value="NZ_AYXY01000019.1"/>
</dbReference>
<evidence type="ECO:0000256" key="2">
    <source>
        <dbReference type="ARBA" id="ARBA00047806"/>
    </source>
</evidence>
<evidence type="ECO:0000256" key="5">
    <source>
        <dbReference type="SAM" id="SignalP"/>
    </source>
</evidence>
<feature type="signal peptide" evidence="5">
    <location>
        <begin position="1"/>
        <end position="21"/>
    </location>
</feature>
<sequence>MKVLKLGSLFFTLLFTISCQAVTKKDQTSSLKDLEPQPQIDQNMQKAYFASGCFWCVEAIFESIDGVKEVVSGYSGGKTKNPTYYDISRGNTGHAEAVEIYYNPDKVSFEQLVQAFFESHDPTALNRQGPDVGTQYRSIAFYQNDKQKEIIEKYIQRLETSGKYLKPIVTEVIPFEKFWPAEDYHQDYEAKNPNNPYIKNVSVPRLNRFKEQCPFLLKKETNNKH</sequence>
<proteinExistence type="inferred from homology"/>
<evidence type="ECO:0000313" key="7">
    <source>
        <dbReference type="EMBL" id="ETN96034.1"/>
    </source>
</evidence>
<dbReference type="Gene3D" id="3.30.1060.10">
    <property type="entry name" value="Peptide methionine sulphoxide reductase MsrA"/>
    <property type="match status" value="1"/>
</dbReference>
<dbReference type="PROSITE" id="PS51257">
    <property type="entry name" value="PROKAR_LIPOPROTEIN"/>
    <property type="match status" value="1"/>
</dbReference>
<dbReference type="AlphaFoldDB" id="W2UQ05"/>
<feature type="domain" description="Peptide methionine sulphoxide reductase MsrA" evidence="6">
    <location>
        <begin position="46"/>
        <end position="197"/>
    </location>
</feature>
<dbReference type="SUPFAM" id="SSF55068">
    <property type="entry name" value="Peptide methionine sulfoxide reductase"/>
    <property type="match status" value="1"/>
</dbReference>
<dbReference type="PANTHER" id="PTHR43774:SF1">
    <property type="entry name" value="PEPTIDE METHIONINE SULFOXIDE REDUCTASE MSRA 2"/>
    <property type="match status" value="1"/>
</dbReference>
<evidence type="ECO:0000259" key="6">
    <source>
        <dbReference type="Pfam" id="PF01625"/>
    </source>
</evidence>
<evidence type="ECO:0000256" key="1">
    <source>
        <dbReference type="ARBA" id="ARBA00023002"/>
    </source>
</evidence>
<dbReference type="PANTHER" id="PTHR43774">
    <property type="entry name" value="PEPTIDE METHIONINE SULFOXIDE REDUCTASE"/>
    <property type="match status" value="1"/>
</dbReference>
<protein>
    <recommendedName>
        <fullName evidence="4">Peptide methionine sulfoxide reductase MsrA</fullName>
        <shortName evidence="4">Protein-methionine-S-oxide reductase</shortName>
        <ecNumber evidence="4">1.8.4.11</ecNumber>
    </recommendedName>
    <alternativeName>
        <fullName evidence="4">Peptide-methionine (S)-S-oxide reductase</fullName>
        <shortName evidence="4">Peptide Met(O) reductase</shortName>
    </alternativeName>
</protein>
<dbReference type="STRING" id="376730.SAMN04487906_0602"/>
<comment type="catalytic activity">
    <reaction evidence="2 4">
        <text>L-methionyl-[protein] + [thioredoxin]-disulfide + H2O = L-methionyl-(S)-S-oxide-[protein] + [thioredoxin]-dithiol</text>
        <dbReference type="Rhea" id="RHEA:14217"/>
        <dbReference type="Rhea" id="RHEA-COMP:10698"/>
        <dbReference type="Rhea" id="RHEA-COMP:10700"/>
        <dbReference type="Rhea" id="RHEA-COMP:12313"/>
        <dbReference type="Rhea" id="RHEA-COMP:12315"/>
        <dbReference type="ChEBI" id="CHEBI:15377"/>
        <dbReference type="ChEBI" id="CHEBI:16044"/>
        <dbReference type="ChEBI" id="CHEBI:29950"/>
        <dbReference type="ChEBI" id="CHEBI:44120"/>
        <dbReference type="ChEBI" id="CHEBI:50058"/>
        <dbReference type="EC" id="1.8.4.11"/>
    </reaction>
</comment>
<keyword evidence="5" id="KW-0732">Signal</keyword>
<dbReference type="InterPro" id="IPR002569">
    <property type="entry name" value="Met_Sox_Rdtase_MsrA_dom"/>
</dbReference>
<comment type="function">
    <text evidence="4">Has an important function as a repair enzyme for proteins that have been inactivated by oxidation. Catalyzes the reversible oxidation-reduction of methionine sulfoxide in proteins to methionine.</text>
</comment>
<accession>W2UQ05</accession>
<evidence type="ECO:0000313" key="8">
    <source>
        <dbReference type="Proteomes" id="UP000018850"/>
    </source>
</evidence>
<name>W2UQ05_9FLAO</name>
<dbReference type="HAMAP" id="MF_01401">
    <property type="entry name" value="MsrA"/>
    <property type="match status" value="1"/>
</dbReference>
<evidence type="ECO:0000256" key="4">
    <source>
        <dbReference type="HAMAP-Rule" id="MF_01401"/>
    </source>
</evidence>
<dbReference type="Proteomes" id="UP000018850">
    <property type="component" value="Unassembled WGS sequence"/>
</dbReference>
<dbReference type="EC" id="1.8.4.11" evidence="4"/>
<reference evidence="7 8" key="2">
    <citation type="journal article" date="2016" name="Genome Announc.">
        <title>Draft Genome Sequence of Zhouia amylolytica AD3, Isolated from Tidal Flat Sediment.</title>
        <authorList>
            <person name="Jia B."/>
            <person name="Jin H.M."/>
            <person name="Lee H.J."/>
            <person name="Jeon C.O."/>
        </authorList>
    </citation>
    <scope>NUCLEOTIDE SEQUENCE [LARGE SCALE GENOMIC DNA]</scope>
    <source>
        <strain evidence="7 8">AD3</strain>
    </source>
</reference>
<evidence type="ECO:0000256" key="3">
    <source>
        <dbReference type="ARBA" id="ARBA00048782"/>
    </source>
</evidence>